<dbReference type="STRING" id="564608.C1MS32"/>
<dbReference type="OrthoDB" id="2187496at2759"/>
<sequence length="408" mass="42712">MASPADPPATFVVEVKHGKDAMKIDVATDETVASLMETIQDRLGVLTKHQKLLAKGKVLEASKSIAAQACKGGEATPGGKVTVMLMASKGGGGGGAPAPPTAGQAALLASRAAKAAKLADARRASSRASETTTHDAKRRAAAATTASREAAWEKTGIVGLRDAALDAIPDEVCALRDAARVVDLHGNRVAAVPPSFAALTRLTRLRLSGNALTTRSIAWMEVCGALSSSLQVLAIDDNALTGELPGDIGALRELRELSADGNEIDALPSAIGDLARLERLSVARNKLTALPGELSRCARLDAIDARRNRITAIPEALSECAMLRALALDDNRVPASGVPSALLSFAPRLCELSLRDNVVTMEELRELDGWGAYDARRRARAGKVLESGVMLGDKAFDEGADIVRFARH</sequence>
<dbReference type="OMA" id="QFEGWED"/>
<evidence type="ECO:0000259" key="5">
    <source>
        <dbReference type="PROSITE" id="PS50053"/>
    </source>
</evidence>
<dbReference type="CDD" id="cd17039">
    <property type="entry name" value="Ubl_ubiquitin_like"/>
    <property type="match status" value="1"/>
</dbReference>
<dbReference type="SMART" id="SM00213">
    <property type="entry name" value="UBQ"/>
    <property type="match status" value="1"/>
</dbReference>
<dbReference type="EMBL" id="GG663739">
    <property type="protein sequence ID" value="EEH57431.1"/>
    <property type="molecule type" value="Genomic_DNA"/>
</dbReference>
<keyword evidence="2" id="KW-0433">Leucine-rich repeat</keyword>
<feature type="domain" description="Ubiquitin-like" evidence="5">
    <location>
        <begin position="9"/>
        <end position="66"/>
    </location>
</feature>
<dbReference type="InterPro" id="IPR003591">
    <property type="entry name" value="Leu-rich_rpt_typical-subtyp"/>
</dbReference>
<evidence type="ECO:0000313" key="6">
    <source>
        <dbReference type="EMBL" id="EEH57431.1"/>
    </source>
</evidence>
<dbReference type="Pfam" id="PF00240">
    <property type="entry name" value="ubiquitin"/>
    <property type="match status" value="1"/>
</dbReference>
<evidence type="ECO:0000256" key="4">
    <source>
        <dbReference type="SAM" id="MobiDB-lite"/>
    </source>
</evidence>
<dbReference type="SUPFAM" id="SSF54236">
    <property type="entry name" value="Ubiquitin-like"/>
    <property type="match status" value="1"/>
</dbReference>
<dbReference type="RefSeq" id="XP_003058976.1">
    <property type="nucleotide sequence ID" value="XM_003058930.1"/>
</dbReference>
<dbReference type="Gene3D" id="3.10.20.90">
    <property type="entry name" value="Phosphatidylinositol 3-kinase Catalytic Subunit, Chain A, domain 1"/>
    <property type="match status" value="1"/>
</dbReference>
<name>C1MS32_MICPC</name>
<dbReference type="SMART" id="SM00369">
    <property type="entry name" value="LRR_TYP"/>
    <property type="match status" value="3"/>
</dbReference>
<keyword evidence="7" id="KW-1185">Reference proteome</keyword>
<dbReference type="PANTHER" id="PTHR48051">
    <property type="match status" value="1"/>
</dbReference>
<dbReference type="eggNOG" id="KOG0619">
    <property type="taxonomic scope" value="Eukaryota"/>
</dbReference>
<dbReference type="InterPro" id="IPR050216">
    <property type="entry name" value="LRR_domain-containing"/>
</dbReference>
<comment type="subcellular location">
    <subcellularLocation>
        <location evidence="1">Cytoplasm</location>
        <location evidence="1">Cytoskeleton</location>
        <location evidence="1">Cilium axoneme</location>
    </subcellularLocation>
</comment>
<organism evidence="7">
    <name type="scientific">Micromonas pusilla (strain CCMP1545)</name>
    <name type="common">Picoplanktonic green alga</name>
    <dbReference type="NCBI Taxonomy" id="564608"/>
    <lineage>
        <taxon>Eukaryota</taxon>
        <taxon>Viridiplantae</taxon>
        <taxon>Chlorophyta</taxon>
        <taxon>Mamiellophyceae</taxon>
        <taxon>Mamiellales</taxon>
        <taxon>Mamiellaceae</taxon>
        <taxon>Micromonas</taxon>
    </lineage>
</organism>
<evidence type="ECO:0000256" key="1">
    <source>
        <dbReference type="ARBA" id="ARBA00004430"/>
    </source>
</evidence>
<dbReference type="AlphaFoldDB" id="C1MS32"/>
<dbReference type="GeneID" id="9684055"/>
<accession>C1MS32</accession>
<evidence type="ECO:0000256" key="3">
    <source>
        <dbReference type="ARBA" id="ARBA00022737"/>
    </source>
</evidence>
<dbReference type="Gene3D" id="3.80.10.10">
    <property type="entry name" value="Ribonuclease Inhibitor"/>
    <property type="match status" value="2"/>
</dbReference>
<protein>
    <submittedName>
        <fullName evidence="6">Predicted protein</fullName>
    </submittedName>
</protein>
<gene>
    <name evidence="6" type="ORF">MICPUCDRAFT_39925</name>
</gene>
<evidence type="ECO:0000256" key="2">
    <source>
        <dbReference type="ARBA" id="ARBA00022614"/>
    </source>
</evidence>
<dbReference type="SUPFAM" id="SSF52058">
    <property type="entry name" value="L domain-like"/>
    <property type="match status" value="1"/>
</dbReference>
<dbReference type="PROSITE" id="PS50053">
    <property type="entry name" value="UBIQUITIN_2"/>
    <property type="match status" value="1"/>
</dbReference>
<dbReference type="PANTHER" id="PTHR48051:SF1">
    <property type="entry name" value="RAS SUPPRESSOR PROTEIN 1"/>
    <property type="match status" value="1"/>
</dbReference>
<dbReference type="InterPro" id="IPR000626">
    <property type="entry name" value="Ubiquitin-like_dom"/>
</dbReference>
<feature type="region of interest" description="Disordered" evidence="4">
    <location>
        <begin position="119"/>
        <end position="147"/>
    </location>
</feature>
<dbReference type="InterPro" id="IPR029071">
    <property type="entry name" value="Ubiquitin-like_domsf"/>
</dbReference>
<dbReference type="GO" id="GO:0005930">
    <property type="term" value="C:axoneme"/>
    <property type="evidence" value="ECO:0007669"/>
    <property type="project" value="UniProtKB-SubCell"/>
</dbReference>
<keyword evidence="3" id="KW-0677">Repeat</keyword>
<reference evidence="6 7" key="1">
    <citation type="journal article" date="2009" name="Science">
        <title>Green evolution and dynamic adaptations revealed by genomes of the marine picoeukaryotes Micromonas.</title>
        <authorList>
            <person name="Worden A.Z."/>
            <person name="Lee J.H."/>
            <person name="Mock T."/>
            <person name="Rouze P."/>
            <person name="Simmons M.P."/>
            <person name="Aerts A.L."/>
            <person name="Allen A.E."/>
            <person name="Cuvelier M.L."/>
            <person name="Derelle E."/>
            <person name="Everett M.V."/>
            <person name="Foulon E."/>
            <person name="Grimwood J."/>
            <person name="Gundlach H."/>
            <person name="Henrissat B."/>
            <person name="Napoli C."/>
            <person name="McDonald S.M."/>
            <person name="Parker M.S."/>
            <person name="Rombauts S."/>
            <person name="Salamov A."/>
            <person name="Von Dassow P."/>
            <person name="Badger J.H."/>
            <person name="Coutinho P.M."/>
            <person name="Demir E."/>
            <person name="Dubchak I."/>
            <person name="Gentemann C."/>
            <person name="Eikrem W."/>
            <person name="Gready J.E."/>
            <person name="John U."/>
            <person name="Lanier W."/>
            <person name="Lindquist E.A."/>
            <person name="Lucas S."/>
            <person name="Mayer K.F."/>
            <person name="Moreau H."/>
            <person name="Not F."/>
            <person name="Otillar R."/>
            <person name="Panaud O."/>
            <person name="Pangilinan J."/>
            <person name="Paulsen I."/>
            <person name="Piegu B."/>
            <person name="Poliakov A."/>
            <person name="Robbens S."/>
            <person name="Schmutz J."/>
            <person name="Toulza E."/>
            <person name="Wyss T."/>
            <person name="Zelensky A."/>
            <person name="Zhou K."/>
            <person name="Armbrust E.V."/>
            <person name="Bhattacharya D."/>
            <person name="Goodenough U.W."/>
            <person name="Van de Peer Y."/>
            <person name="Grigoriev I.V."/>
        </authorList>
    </citation>
    <scope>NUCLEOTIDE SEQUENCE [LARGE SCALE GENOMIC DNA]</scope>
    <source>
        <strain evidence="6 7">CCMP1545</strain>
    </source>
</reference>
<dbReference type="Proteomes" id="UP000001876">
    <property type="component" value="Unassembled WGS sequence"/>
</dbReference>
<evidence type="ECO:0000313" key="7">
    <source>
        <dbReference type="Proteomes" id="UP000001876"/>
    </source>
</evidence>
<dbReference type="KEGG" id="mpp:MICPUCDRAFT_39925"/>
<dbReference type="InterPro" id="IPR032675">
    <property type="entry name" value="LRR_dom_sf"/>
</dbReference>
<proteinExistence type="predicted"/>